<name>A0A1M7LLS6_9BACT</name>
<reference evidence="1 2" key="1">
    <citation type="submission" date="2016-11" db="EMBL/GenBank/DDBJ databases">
        <authorList>
            <person name="Jaros S."/>
            <person name="Januszkiewicz K."/>
            <person name="Wedrychowicz H."/>
        </authorList>
    </citation>
    <scope>NUCLEOTIDE SEQUENCE [LARGE SCALE GENOMIC DNA]</scope>
    <source>
        <strain evidence="1 2">DSM 27406</strain>
    </source>
</reference>
<evidence type="ECO:0000313" key="1">
    <source>
        <dbReference type="EMBL" id="SHM78979.1"/>
    </source>
</evidence>
<sequence length="292" mass="33058">MRSNTILLTCLALIISSFFSCKEKVPGVKGKSGNEAVKVAKIIFGKDAVPDMYRYITGEYDGTPNGRDFANGQLHWRVLDQRDTIALINLTVIDSTGKGADLYLRMVKDTTWKLQSVRSLAMTGIMQAELEELEQMPQGYLDTLIAAAQADKQGNALKMLTSMDDYHFLIGNLRLALALDDTIADHFKRNKAAFNRLKDTAMAEMQRHPKQKEKYHKLLRKYSTDYKNLLIETVLTGEPEGSTAIRFMIGGMIDNFVGYLYVPDKKELPDLYESDLIMLRDLGDGWYIYKTT</sequence>
<dbReference type="RefSeq" id="WP_073086583.1">
    <property type="nucleotide sequence ID" value="NZ_FRBL01000011.1"/>
</dbReference>
<gene>
    <name evidence="1" type="ORF">SAMN05444266_11131</name>
</gene>
<evidence type="ECO:0000313" key="2">
    <source>
        <dbReference type="Proteomes" id="UP000184420"/>
    </source>
</evidence>
<accession>A0A1M7LLS6</accession>
<dbReference type="OrthoDB" id="637051at2"/>
<protein>
    <submittedName>
        <fullName evidence="1">Uncharacterized protein</fullName>
    </submittedName>
</protein>
<dbReference type="EMBL" id="FRBL01000011">
    <property type="protein sequence ID" value="SHM78979.1"/>
    <property type="molecule type" value="Genomic_DNA"/>
</dbReference>
<keyword evidence="2" id="KW-1185">Reference proteome</keyword>
<dbReference type="Proteomes" id="UP000184420">
    <property type="component" value="Unassembled WGS sequence"/>
</dbReference>
<dbReference type="AlphaFoldDB" id="A0A1M7LLS6"/>
<organism evidence="1 2">
    <name type="scientific">Chitinophaga jiangningensis</name>
    <dbReference type="NCBI Taxonomy" id="1419482"/>
    <lineage>
        <taxon>Bacteria</taxon>
        <taxon>Pseudomonadati</taxon>
        <taxon>Bacteroidota</taxon>
        <taxon>Chitinophagia</taxon>
        <taxon>Chitinophagales</taxon>
        <taxon>Chitinophagaceae</taxon>
        <taxon>Chitinophaga</taxon>
    </lineage>
</organism>
<dbReference type="PROSITE" id="PS51257">
    <property type="entry name" value="PROKAR_LIPOPROTEIN"/>
    <property type="match status" value="1"/>
</dbReference>
<dbReference type="STRING" id="1419482.SAMN05444266_11131"/>
<proteinExistence type="predicted"/>